<proteinExistence type="predicted"/>
<evidence type="ECO:0000313" key="2">
    <source>
        <dbReference type="Proteomes" id="UP000054928"/>
    </source>
</evidence>
<name>A0A0N7L7S8_PLAHL</name>
<accession>A0A0N7L7S8</accession>
<organism evidence="1 2">
    <name type="scientific">Plasmopara halstedii</name>
    <name type="common">Downy mildew of sunflower</name>
    <dbReference type="NCBI Taxonomy" id="4781"/>
    <lineage>
        <taxon>Eukaryota</taxon>
        <taxon>Sar</taxon>
        <taxon>Stramenopiles</taxon>
        <taxon>Oomycota</taxon>
        <taxon>Peronosporomycetes</taxon>
        <taxon>Peronosporales</taxon>
        <taxon>Peronosporaceae</taxon>
        <taxon>Plasmopara</taxon>
    </lineage>
</organism>
<dbReference type="GeneID" id="36400294"/>
<keyword evidence="2" id="KW-1185">Reference proteome</keyword>
<protein>
    <submittedName>
        <fullName evidence="1">Uncharacterized protein</fullName>
    </submittedName>
</protein>
<dbReference type="Proteomes" id="UP000054928">
    <property type="component" value="Unassembled WGS sequence"/>
</dbReference>
<dbReference type="RefSeq" id="XP_024584284.1">
    <property type="nucleotide sequence ID" value="XM_024718935.1"/>
</dbReference>
<sequence>MLRLVSLPLVMRDVSGMAANEMLLSILWYDSLSQNLLKYICLPANEAAFVKRQEYL</sequence>
<reference evidence="2" key="1">
    <citation type="submission" date="2014-09" db="EMBL/GenBank/DDBJ databases">
        <authorList>
            <person name="Sharma Rahul"/>
            <person name="Thines Marco"/>
        </authorList>
    </citation>
    <scope>NUCLEOTIDE SEQUENCE [LARGE SCALE GENOMIC DNA]</scope>
</reference>
<dbReference type="AlphaFoldDB" id="A0A0N7L7S8"/>
<evidence type="ECO:0000313" key="1">
    <source>
        <dbReference type="EMBL" id="CEG47915.1"/>
    </source>
</evidence>
<dbReference type="EMBL" id="CCYD01002864">
    <property type="protein sequence ID" value="CEG47915.1"/>
    <property type="molecule type" value="Genomic_DNA"/>
</dbReference>